<dbReference type="SMART" id="SM00382">
    <property type="entry name" value="AAA"/>
    <property type="match status" value="1"/>
</dbReference>
<feature type="domain" description="ABC transporter" evidence="5">
    <location>
        <begin position="2"/>
        <end position="232"/>
    </location>
</feature>
<dbReference type="Proteomes" id="UP000003244">
    <property type="component" value="Unassembled WGS sequence"/>
</dbReference>
<evidence type="ECO:0000313" key="6">
    <source>
        <dbReference type="EMBL" id="EFM64033.1"/>
    </source>
</evidence>
<dbReference type="InterPro" id="IPR051782">
    <property type="entry name" value="ABC_Transporter_VariousFunc"/>
</dbReference>
<evidence type="ECO:0000256" key="3">
    <source>
        <dbReference type="ARBA" id="ARBA00022840"/>
    </source>
</evidence>
<dbReference type="PROSITE" id="PS50893">
    <property type="entry name" value="ABC_TRANSPORTER_2"/>
    <property type="match status" value="1"/>
</dbReference>
<dbReference type="InterPro" id="IPR003593">
    <property type="entry name" value="AAA+_ATPase"/>
</dbReference>
<evidence type="ECO:0000259" key="5">
    <source>
        <dbReference type="PROSITE" id="PS50893"/>
    </source>
</evidence>
<dbReference type="GeneID" id="84801346"/>
<dbReference type="PROSITE" id="PS00211">
    <property type="entry name" value="ABC_TRANSPORTER_1"/>
    <property type="match status" value="1"/>
</dbReference>
<accession>E0E4X1</accession>
<dbReference type="InterPro" id="IPR003439">
    <property type="entry name" value="ABC_transporter-like_ATP-bd"/>
</dbReference>
<dbReference type="OrthoDB" id="9775135at2"/>
<dbReference type="InterPro" id="IPR017871">
    <property type="entry name" value="ABC_transporter-like_CS"/>
</dbReference>
<dbReference type="RefSeq" id="WP_007790967.1">
    <property type="nucleotide sequence ID" value="NZ_ADGQ01000071.1"/>
</dbReference>
<evidence type="ECO:0000256" key="1">
    <source>
        <dbReference type="ARBA" id="ARBA00022448"/>
    </source>
</evidence>
<dbReference type="eggNOG" id="COG1131">
    <property type="taxonomic scope" value="Bacteria"/>
</dbReference>
<reference evidence="6 7" key="1">
    <citation type="submission" date="2010-08" db="EMBL/GenBank/DDBJ databases">
        <authorList>
            <person name="Harkins D.M."/>
            <person name="Madupu R."/>
            <person name="Durkin A.S."/>
            <person name="Torralba M."/>
            <person name="Methe B."/>
            <person name="Sutton G.G."/>
            <person name="Nelson K.E."/>
        </authorList>
    </citation>
    <scope>NUCLEOTIDE SEQUENCE [LARGE SCALE GENOMIC DNA]</scope>
    <source>
        <strain evidence="6 7">DSM 17678</strain>
    </source>
</reference>
<gene>
    <name evidence="6" type="ORF">HMPREF0634_0866</name>
</gene>
<dbReference type="GO" id="GO:0005524">
    <property type="term" value="F:ATP binding"/>
    <property type="evidence" value="ECO:0007669"/>
    <property type="project" value="UniProtKB-KW"/>
</dbReference>
<sequence length="269" mass="30086">MIRIENLTKNYGAKKALDDLNLTINDGEIFGLIGHNGAGKSTTIKSLVSIIEPTSGQIYFDGLDLKNNRDEIKKMIAYVPDSPDMFLKLPVTSYWKFIASVFGIGNDLRKERIDKLCQIFSMEADTKSRIEEYSHGMRQKVFLIGALISNPKIWILDEPMTGLDPQAAYNLKELMKDHASQGNTVLFSTHVLEVAEQLCDRIGILSKGKILFVGTMDELRAKHPGKSLEDIYLGMVKHKLQDLEDKPSISPDEADVANNRSEEPDAGEK</sequence>
<evidence type="ECO:0000313" key="7">
    <source>
        <dbReference type="Proteomes" id="UP000003244"/>
    </source>
</evidence>
<feature type="region of interest" description="Disordered" evidence="4">
    <location>
        <begin position="243"/>
        <end position="269"/>
    </location>
</feature>
<dbReference type="PANTHER" id="PTHR42939:SF1">
    <property type="entry name" value="ABC TRANSPORTER ATP-BINDING PROTEIN ALBC-RELATED"/>
    <property type="match status" value="1"/>
</dbReference>
<dbReference type="CDD" id="cd03230">
    <property type="entry name" value="ABC_DR_subfamily_A"/>
    <property type="match status" value="1"/>
</dbReference>
<keyword evidence="7" id="KW-1185">Reference proteome</keyword>
<keyword evidence="1" id="KW-0813">Transport</keyword>
<protein>
    <submittedName>
        <fullName evidence="6">ABC transporter, ATP-binding protein</fullName>
    </submittedName>
</protein>
<feature type="compositionally biased region" description="Basic and acidic residues" evidence="4">
    <location>
        <begin position="260"/>
        <end position="269"/>
    </location>
</feature>
<dbReference type="GO" id="GO:0016887">
    <property type="term" value="F:ATP hydrolysis activity"/>
    <property type="evidence" value="ECO:0007669"/>
    <property type="project" value="InterPro"/>
</dbReference>
<evidence type="ECO:0000256" key="2">
    <source>
        <dbReference type="ARBA" id="ARBA00022741"/>
    </source>
</evidence>
<dbReference type="InterPro" id="IPR027417">
    <property type="entry name" value="P-loop_NTPase"/>
</dbReference>
<dbReference type="Pfam" id="PF00005">
    <property type="entry name" value="ABC_tran"/>
    <property type="match status" value="1"/>
</dbReference>
<dbReference type="EMBL" id="ADGQ01000071">
    <property type="protein sequence ID" value="EFM64033.1"/>
    <property type="molecule type" value="Genomic_DNA"/>
</dbReference>
<keyword evidence="3 6" id="KW-0067">ATP-binding</keyword>
<dbReference type="Gene3D" id="3.40.50.300">
    <property type="entry name" value="P-loop containing nucleotide triphosphate hydrolases"/>
    <property type="match status" value="1"/>
</dbReference>
<comment type="caution">
    <text evidence="6">The sequence shown here is derived from an EMBL/GenBank/DDBJ whole genome shotgun (WGS) entry which is preliminary data.</text>
</comment>
<proteinExistence type="predicted"/>
<dbReference type="AlphaFoldDB" id="E0E4X1"/>
<keyword evidence="2" id="KW-0547">Nucleotide-binding</keyword>
<dbReference type="SUPFAM" id="SSF52540">
    <property type="entry name" value="P-loop containing nucleoside triphosphate hydrolases"/>
    <property type="match status" value="1"/>
</dbReference>
<dbReference type="STRING" id="596315.HMPREF0634_0866"/>
<dbReference type="PANTHER" id="PTHR42939">
    <property type="entry name" value="ABC TRANSPORTER ATP-BINDING PROTEIN ALBC-RELATED"/>
    <property type="match status" value="1"/>
</dbReference>
<evidence type="ECO:0000256" key="4">
    <source>
        <dbReference type="SAM" id="MobiDB-lite"/>
    </source>
</evidence>
<name>E0E4X1_9FIRM</name>
<organism evidence="6 7">
    <name type="scientific">Peptostreptococcus stomatis DSM 17678</name>
    <dbReference type="NCBI Taxonomy" id="596315"/>
    <lineage>
        <taxon>Bacteria</taxon>
        <taxon>Bacillati</taxon>
        <taxon>Bacillota</taxon>
        <taxon>Clostridia</taxon>
        <taxon>Peptostreptococcales</taxon>
        <taxon>Peptostreptococcaceae</taxon>
        <taxon>Peptostreptococcus</taxon>
    </lineage>
</organism>